<proteinExistence type="predicted"/>
<dbReference type="EMBL" id="BMAR01000024">
    <property type="protein sequence ID" value="GFR48504.1"/>
    <property type="molecule type" value="Genomic_DNA"/>
</dbReference>
<sequence length="108" mass="11934">MAFFATQPLDDYLLPPIDDETEEPEGENVILPPQQVGVLVVESEQQQGILDYPLFHGCNVVGRKPPDGPGALEAEAERLRQWRSENLQLHVEGIFLPDPSISGAHAHI</sequence>
<comment type="caution">
    <text evidence="1">The sequence shown here is derived from an EMBL/GenBank/DDBJ whole genome shotgun (WGS) entry which is preliminary data.</text>
</comment>
<name>A0AAD3DWU0_9CHLO</name>
<accession>A0AAD3DWU0</accession>
<evidence type="ECO:0000313" key="2">
    <source>
        <dbReference type="Proteomes" id="UP001054857"/>
    </source>
</evidence>
<feature type="non-terminal residue" evidence="1">
    <location>
        <position position="1"/>
    </location>
</feature>
<keyword evidence="2" id="KW-1185">Reference proteome</keyword>
<gene>
    <name evidence="1" type="ORF">Agub_g10170</name>
</gene>
<protein>
    <submittedName>
        <fullName evidence="1">Uncharacterized protein</fullName>
    </submittedName>
</protein>
<dbReference type="Proteomes" id="UP001054857">
    <property type="component" value="Unassembled WGS sequence"/>
</dbReference>
<organism evidence="1 2">
    <name type="scientific">Astrephomene gubernaculifera</name>
    <dbReference type="NCBI Taxonomy" id="47775"/>
    <lineage>
        <taxon>Eukaryota</taxon>
        <taxon>Viridiplantae</taxon>
        <taxon>Chlorophyta</taxon>
        <taxon>core chlorophytes</taxon>
        <taxon>Chlorophyceae</taxon>
        <taxon>CS clade</taxon>
        <taxon>Chlamydomonadales</taxon>
        <taxon>Astrephomenaceae</taxon>
        <taxon>Astrephomene</taxon>
    </lineage>
</organism>
<dbReference type="AlphaFoldDB" id="A0AAD3DWU0"/>
<evidence type="ECO:0000313" key="1">
    <source>
        <dbReference type="EMBL" id="GFR48504.1"/>
    </source>
</evidence>
<reference evidence="1 2" key="1">
    <citation type="journal article" date="2021" name="Sci. Rep.">
        <title>Genome sequencing of the multicellular alga Astrephomene provides insights into convergent evolution of germ-soma differentiation.</title>
        <authorList>
            <person name="Yamashita S."/>
            <person name="Yamamoto K."/>
            <person name="Matsuzaki R."/>
            <person name="Suzuki S."/>
            <person name="Yamaguchi H."/>
            <person name="Hirooka S."/>
            <person name="Minakuchi Y."/>
            <person name="Miyagishima S."/>
            <person name="Kawachi M."/>
            <person name="Toyoda A."/>
            <person name="Nozaki H."/>
        </authorList>
    </citation>
    <scope>NUCLEOTIDE SEQUENCE [LARGE SCALE GENOMIC DNA]</scope>
    <source>
        <strain evidence="1 2">NIES-4017</strain>
    </source>
</reference>